<keyword evidence="4" id="KW-0904">Protein phosphatase</keyword>
<dbReference type="Gene3D" id="3.20.20.140">
    <property type="entry name" value="Metal-dependent hydrolases"/>
    <property type="match status" value="1"/>
</dbReference>
<evidence type="ECO:0000256" key="2">
    <source>
        <dbReference type="ARBA" id="ARBA00013064"/>
    </source>
</evidence>
<dbReference type="GO" id="GO:0004725">
    <property type="term" value="F:protein tyrosine phosphatase activity"/>
    <property type="evidence" value="ECO:0007669"/>
    <property type="project" value="UniProtKB-EC"/>
</dbReference>
<dbReference type="Pfam" id="PF19567">
    <property type="entry name" value="CpsB_CapC"/>
    <property type="match status" value="1"/>
</dbReference>
<evidence type="ECO:0000313" key="7">
    <source>
        <dbReference type="Proteomes" id="UP000050326"/>
    </source>
</evidence>
<dbReference type="PIRSF" id="PIRSF016557">
    <property type="entry name" value="Caps_synth_CpsB"/>
    <property type="match status" value="1"/>
</dbReference>
<evidence type="ECO:0000313" key="6">
    <source>
        <dbReference type="EMBL" id="KPU45154.1"/>
    </source>
</evidence>
<dbReference type="InterPro" id="IPR016667">
    <property type="entry name" value="Caps_polysacc_synth_CpsB/CapC"/>
</dbReference>
<dbReference type="SUPFAM" id="SSF89550">
    <property type="entry name" value="PHP domain-like"/>
    <property type="match status" value="1"/>
</dbReference>
<dbReference type="GO" id="GO:0030145">
    <property type="term" value="F:manganese ion binding"/>
    <property type="evidence" value="ECO:0007669"/>
    <property type="project" value="InterPro"/>
</dbReference>
<dbReference type="AlphaFoldDB" id="A0A0P8YD42"/>
<dbReference type="EC" id="3.1.3.48" evidence="2"/>
<accession>A0A0P8YD42</accession>
<protein>
    <recommendedName>
        <fullName evidence="2">protein-tyrosine-phosphatase</fullName>
        <ecNumber evidence="2">3.1.3.48</ecNumber>
    </recommendedName>
</protein>
<comment type="caution">
    <text evidence="6">The sequence shown here is derived from an EMBL/GenBank/DDBJ whole genome shotgun (WGS) entry which is preliminary data.</text>
</comment>
<dbReference type="Proteomes" id="UP000050326">
    <property type="component" value="Unassembled WGS sequence"/>
</dbReference>
<keyword evidence="7" id="KW-1185">Reference proteome</keyword>
<dbReference type="EMBL" id="LKET01000027">
    <property type="protein sequence ID" value="KPU45154.1"/>
    <property type="molecule type" value="Genomic_DNA"/>
</dbReference>
<name>A0A0P8YD42_9CLOT</name>
<comment type="similarity">
    <text evidence="1">Belongs to the metallo-dependent hydrolases superfamily. CpsB/CapC family.</text>
</comment>
<proteinExistence type="inferred from homology"/>
<sequence>MYDIHCHILPDIDDGADDINDSRQLCTIAVNQGINTIIATPHFVENEMESDKNEVIEKTSLLNEDCIKRDVSLTILTGMEIYFSPNIVELYEKGVLLTLNNTKYILIELPMYSQLPPYFEDVIFHLKIKGLIPVLAHPERYKCVIEEPNLVCDFIESGCVIQVNCGSIDGMFGKTVQKTAHTLLKHNMVHIIASDNHSISKRVSFLGNTFNTVSEKYGHGFTDNLFINNPLKIIKGETIETGKAVKIKKNLFKFWHVK</sequence>
<gene>
    <name evidence="6" type="primary">ywqE</name>
    <name evidence="6" type="ORF">OXPF_12810</name>
</gene>
<reference evidence="6 7" key="1">
    <citation type="submission" date="2015-09" db="EMBL/GenBank/DDBJ databases">
        <title>Genome sequence of Oxobacter pfennigii DSM 3222.</title>
        <authorList>
            <person name="Poehlein A."/>
            <person name="Bengelsdorf F.R."/>
            <person name="Schiel-Bengelsdorf B."/>
            <person name="Duerre P."/>
            <person name="Daniel R."/>
        </authorList>
    </citation>
    <scope>NUCLEOTIDE SEQUENCE [LARGE SCALE GENOMIC DNA]</scope>
    <source>
        <strain evidence="6 7">DSM 3222</strain>
    </source>
</reference>
<dbReference type="InterPro" id="IPR016195">
    <property type="entry name" value="Pol/histidinol_Pase-like"/>
</dbReference>
<dbReference type="STRING" id="36849.OXPF_12810"/>
<dbReference type="PANTHER" id="PTHR39181:SF1">
    <property type="entry name" value="TYROSINE-PROTEIN PHOSPHATASE YWQE"/>
    <property type="match status" value="1"/>
</dbReference>
<organism evidence="6 7">
    <name type="scientific">Oxobacter pfennigii</name>
    <dbReference type="NCBI Taxonomy" id="36849"/>
    <lineage>
        <taxon>Bacteria</taxon>
        <taxon>Bacillati</taxon>
        <taxon>Bacillota</taxon>
        <taxon>Clostridia</taxon>
        <taxon>Eubacteriales</taxon>
        <taxon>Clostridiaceae</taxon>
        <taxon>Oxobacter</taxon>
    </lineage>
</organism>
<comment type="catalytic activity">
    <reaction evidence="5">
        <text>O-phospho-L-tyrosyl-[protein] + H2O = L-tyrosyl-[protein] + phosphate</text>
        <dbReference type="Rhea" id="RHEA:10684"/>
        <dbReference type="Rhea" id="RHEA-COMP:10136"/>
        <dbReference type="Rhea" id="RHEA-COMP:20101"/>
        <dbReference type="ChEBI" id="CHEBI:15377"/>
        <dbReference type="ChEBI" id="CHEBI:43474"/>
        <dbReference type="ChEBI" id="CHEBI:46858"/>
        <dbReference type="ChEBI" id="CHEBI:61978"/>
        <dbReference type="EC" id="3.1.3.48"/>
    </reaction>
</comment>
<keyword evidence="3 6" id="KW-0378">Hydrolase</keyword>
<evidence type="ECO:0000256" key="4">
    <source>
        <dbReference type="ARBA" id="ARBA00022912"/>
    </source>
</evidence>
<evidence type="ECO:0000256" key="5">
    <source>
        <dbReference type="ARBA" id="ARBA00051722"/>
    </source>
</evidence>
<evidence type="ECO:0000256" key="1">
    <source>
        <dbReference type="ARBA" id="ARBA00005750"/>
    </source>
</evidence>
<evidence type="ECO:0000256" key="3">
    <source>
        <dbReference type="ARBA" id="ARBA00022801"/>
    </source>
</evidence>
<dbReference type="RefSeq" id="WP_054874370.1">
    <property type="nucleotide sequence ID" value="NZ_LKET01000027.1"/>
</dbReference>
<dbReference type="OrthoDB" id="9788539at2"/>
<dbReference type="PANTHER" id="PTHR39181">
    <property type="entry name" value="TYROSINE-PROTEIN PHOSPHATASE YWQE"/>
    <property type="match status" value="1"/>
</dbReference>